<dbReference type="Proteomes" id="UP000460412">
    <property type="component" value="Unassembled WGS sequence"/>
</dbReference>
<protein>
    <submittedName>
        <fullName evidence="1">Uncharacterized protein</fullName>
    </submittedName>
</protein>
<dbReference type="RefSeq" id="WP_159750953.1">
    <property type="nucleotide sequence ID" value="NZ_CATIFW010000185.1"/>
</dbReference>
<proteinExistence type="predicted"/>
<keyword evidence="2" id="KW-1185">Reference proteome</keyword>
<sequence length="60" mass="7062">MSRKKQNIEIVLHKPTDLSKVYNAPQVTEFWEEKILAKVRAFSLTEQDYLRLLEQVSVSI</sequence>
<evidence type="ECO:0000313" key="1">
    <source>
        <dbReference type="EMBL" id="MXP75752.1"/>
    </source>
</evidence>
<reference evidence="1 2" key="1">
    <citation type="submission" date="2019-12" db="EMBL/GenBank/DDBJ databases">
        <title>Sporaefaciens musculi gen. nov., sp. nov., a novel bacterium isolated from the caecum of an obese mouse.</title>
        <authorList>
            <person name="Rasmussen T.S."/>
            <person name="Streidl T."/>
            <person name="Hitch T.C.A."/>
            <person name="Wortmann E."/>
            <person name="Deptula P."/>
            <person name="Hansen M."/>
            <person name="Nielsen D.S."/>
            <person name="Clavel T."/>
            <person name="Vogensen F.K."/>
        </authorList>
    </citation>
    <scope>NUCLEOTIDE SEQUENCE [LARGE SCALE GENOMIC DNA]</scope>
    <source>
        <strain evidence="1 2">WCA-9-b2</strain>
    </source>
</reference>
<accession>A0A7X3MGD5</accession>
<comment type="caution">
    <text evidence="1">The sequence shown here is derived from an EMBL/GenBank/DDBJ whole genome shotgun (WGS) entry which is preliminary data.</text>
</comment>
<dbReference type="AlphaFoldDB" id="A0A7X3MGD5"/>
<name>A0A7X3MGD5_9FIRM</name>
<evidence type="ECO:0000313" key="2">
    <source>
        <dbReference type="Proteomes" id="UP000460412"/>
    </source>
</evidence>
<gene>
    <name evidence="1" type="ORF">GN277_10270</name>
</gene>
<organism evidence="1 2">
    <name type="scientific">Sporofaciens musculi</name>
    <dbReference type="NCBI Taxonomy" id="2681861"/>
    <lineage>
        <taxon>Bacteria</taxon>
        <taxon>Bacillati</taxon>
        <taxon>Bacillota</taxon>
        <taxon>Clostridia</taxon>
        <taxon>Lachnospirales</taxon>
        <taxon>Lachnospiraceae</taxon>
        <taxon>Sporofaciens</taxon>
    </lineage>
</organism>
<dbReference type="EMBL" id="WUQX01000001">
    <property type="protein sequence ID" value="MXP75752.1"/>
    <property type="molecule type" value="Genomic_DNA"/>
</dbReference>